<dbReference type="EMBL" id="POSP01000003">
    <property type="protein sequence ID" value="PND38992.1"/>
    <property type="molecule type" value="Genomic_DNA"/>
</dbReference>
<dbReference type="Proteomes" id="UP000235916">
    <property type="component" value="Unassembled WGS sequence"/>
</dbReference>
<reference evidence="2 3" key="1">
    <citation type="submission" date="2018-01" db="EMBL/GenBank/DDBJ databases">
        <title>Draft genome sequence of Paucibacter aquatile CR182 isolated from freshwater of the Nakdong River.</title>
        <authorList>
            <person name="Choi A."/>
            <person name="Chung E.J."/>
        </authorList>
    </citation>
    <scope>NUCLEOTIDE SEQUENCE [LARGE SCALE GENOMIC DNA]</scope>
    <source>
        <strain evidence="2 3">CR182</strain>
    </source>
</reference>
<evidence type="ECO:0000313" key="2">
    <source>
        <dbReference type="EMBL" id="PND38992.1"/>
    </source>
</evidence>
<name>A0A2N8L005_9BURK</name>
<dbReference type="OrthoDB" id="1550625at2"/>
<dbReference type="InterPro" id="IPR035099">
    <property type="entry name" value="Anthrax_toxin_C-terminal"/>
</dbReference>
<dbReference type="GO" id="GO:0005576">
    <property type="term" value="C:extracellular region"/>
    <property type="evidence" value="ECO:0007669"/>
    <property type="project" value="InterPro"/>
</dbReference>
<dbReference type="InterPro" id="IPR037017">
    <property type="entry name" value="Anthrax_toxin_edema_cen_sf"/>
</dbReference>
<sequence length="442" mass="48705">MLVGLNASFAHDQNGMTLNDMEAAKRVATRLNEVIIFRSTGPWSKRWLERGYPSKNFHVKGKSSDWGPHAGLVPYNGLYSKVGYDAEKALRGTQANDDGLDSRFAIKRPLLLSLAQIEEQLTRAEGRPARTAIDVRTPIPGSRDFLLTARRSGDGKPVVFRAFAIGQSDQYEIRVYPPVGLANTNSFMILDKDPQGLRAEVFEVMCSNEMGAGQPMTGDYDLFAVCPSWGQYGSRAEADIIKPGIQLQDGTLHKGVAFRAGQGMDNVLDPSLHTQSRAGDFHLRRRAALHSLRNGVSAEKFQVYFGVSDRAEHADMGNLTPRILRCINQLNVAMGAVGELAPMRRVHHNAESHRNRAFGALSAHDMLTVKPGESYGDGFPLTVFQPSSLYSGNAAADERIQVARYRDVCTLESLTEFEAYAAALKESGFYVPKNWIWARAAA</sequence>
<dbReference type="InterPro" id="IPR005165">
    <property type="entry name" value="Anthrax_toxin_edema_cen"/>
</dbReference>
<evidence type="ECO:0000313" key="3">
    <source>
        <dbReference type="Proteomes" id="UP000235916"/>
    </source>
</evidence>
<dbReference type="Pfam" id="PF03497">
    <property type="entry name" value="Anthrax_toxA"/>
    <property type="match status" value="1"/>
</dbReference>
<accession>A0A2N8L005</accession>
<protein>
    <recommendedName>
        <fullName evidence="1">Anthrax toxin edema factor central domain-containing protein</fullName>
    </recommendedName>
</protein>
<dbReference type="AlphaFoldDB" id="A0A2N8L005"/>
<organism evidence="2 3">
    <name type="scientific">Kinneretia aquatilis</name>
    <dbReference type="NCBI Taxonomy" id="2070761"/>
    <lineage>
        <taxon>Bacteria</taxon>
        <taxon>Pseudomonadati</taxon>
        <taxon>Pseudomonadota</taxon>
        <taxon>Betaproteobacteria</taxon>
        <taxon>Burkholderiales</taxon>
        <taxon>Sphaerotilaceae</taxon>
        <taxon>Roseateles</taxon>
    </lineage>
</organism>
<feature type="domain" description="Anthrax toxin edema factor central" evidence="1">
    <location>
        <begin position="10"/>
        <end position="121"/>
    </location>
</feature>
<comment type="caution">
    <text evidence="2">The sequence shown here is derived from an EMBL/GenBank/DDBJ whole genome shotgun (WGS) entry which is preliminary data.</text>
</comment>
<dbReference type="Gene3D" id="3.90.1760.10">
    <property type="entry name" value="Anthrax toxin, edema factor, central domain"/>
    <property type="match status" value="1"/>
</dbReference>
<evidence type="ECO:0000259" key="1">
    <source>
        <dbReference type="Pfam" id="PF03497"/>
    </source>
</evidence>
<proteinExistence type="predicted"/>
<dbReference type="GO" id="GO:0008294">
    <property type="term" value="F:calcium- and calmodulin-responsive adenylate cyclase activity"/>
    <property type="evidence" value="ECO:0007669"/>
    <property type="project" value="InterPro"/>
</dbReference>
<gene>
    <name evidence="2" type="ORF">C1O66_16640</name>
</gene>
<keyword evidence="3" id="KW-1185">Reference proteome</keyword>
<dbReference type="SUPFAM" id="SSF81298">
    <property type="entry name" value="Adenylylcyclase toxin (the edema factor)"/>
    <property type="match status" value="2"/>
</dbReference>
<dbReference type="RefSeq" id="WP_102768909.1">
    <property type="nucleotide sequence ID" value="NZ_POSP01000003.1"/>
</dbReference>